<evidence type="ECO:0000256" key="9">
    <source>
        <dbReference type="ARBA" id="ARBA00023136"/>
    </source>
</evidence>
<organism evidence="11 12">
    <name type="scientific">Schistosoma mekongi</name>
    <name type="common">Parasitic worm</name>
    <dbReference type="NCBI Taxonomy" id="38744"/>
    <lineage>
        <taxon>Eukaryota</taxon>
        <taxon>Metazoa</taxon>
        <taxon>Spiralia</taxon>
        <taxon>Lophotrochozoa</taxon>
        <taxon>Platyhelminthes</taxon>
        <taxon>Trematoda</taxon>
        <taxon>Digenea</taxon>
        <taxon>Strigeidida</taxon>
        <taxon>Schistosomatoidea</taxon>
        <taxon>Schistosomatidae</taxon>
        <taxon>Schistosoma</taxon>
    </lineage>
</organism>
<dbReference type="Pfam" id="PF07406">
    <property type="entry name" value="NICE-3"/>
    <property type="match status" value="1"/>
</dbReference>
<dbReference type="PANTHER" id="PTHR21425:SF2">
    <property type="entry name" value="PROTEIN C1ORF43"/>
    <property type="match status" value="1"/>
</dbReference>
<keyword evidence="6 10" id="KW-1133">Transmembrane helix</keyword>
<comment type="caution">
    <text evidence="11">The sequence shown here is derived from an EMBL/GenBank/DDBJ whole genome shotgun (WGS) entry which is preliminary data.</text>
</comment>
<keyword evidence="8" id="KW-0496">Mitochondrion</keyword>
<reference evidence="11" key="2">
    <citation type="journal article" date="2023" name="Infect Dis Poverty">
        <title>Chromosome-scale genome of the human blood fluke Schistosoma mekongi and its implications for public health.</title>
        <authorList>
            <person name="Zhou M."/>
            <person name="Xu L."/>
            <person name="Xu D."/>
            <person name="Chen W."/>
            <person name="Khan J."/>
            <person name="Hu Y."/>
            <person name="Huang H."/>
            <person name="Wei H."/>
            <person name="Zhang Y."/>
            <person name="Chusongsang P."/>
            <person name="Tanasarnprasert K."/>
            <person name="Hu X."/>
            <person name="Limpanont Y."/>
            <person name="Lv Z."/>
        </authorList>
    </citation>
    <scope>NUCLEOTIDE SEQUENCE</scope>
    <source>
        <strain evidence="11">LV_2022a</strain>
    </source>
</reference>
<sequence length="447" mass="49880">MYTMPTQHIALALFLVLLAIGSIILISILIVVKRRIARRKSRVGRTTYNPCGQGLPKVWKSNIEKKINSTIKIRTEPQVFGPHYAENYNAYTSSGELSFLHRAKAVDQFLTLKQAILSIDPTLEAPPLRDIRDFLLTARHHIMNPPPPRDYIEEYCQLYLWARHDLNPFGQAEYTRFCELQTALLETVNRSGSWPVYSSIASNLIGQLSSEQSLKAHKRTHSNFKVSFPSFLFKSTEHSQPRIAHPIGLVTTTVATTFGSSSQQIKTSTSTSTALYTATSSSSPSITAVQQSRPTRVKVLSRTGQAGGLHLKRLSHSTHRKKHELLVSPSEHDTLTMTSRLPSSSHVFTNDVVGENDSSIDLTLLNKIDRIDAKTSGVTCSHRRDSCQSDGSQTALIDLEPIIVVNQSKSPIQTSRQIKLNESYIIQPDTKNSIRFNKGMENEGVNC</sequence>
<evidence type="ECO:0000256" key="10">
    <source>
        <dbReference type="SAM" id="Phobius"/>
    </source>
</evidence>
<dbReference type="AlphaFoldDB" id="A0AAE2D3Q1"/>
<dbReference type="Proteomes" id="UP001292079">
    <property type="component" value="Unassembled WGS sequence"/>
</dbReference>
<dbReference type="InterPro" id="IPR010876">
    <property type="entry name" value="C1orf43"/>
</dbReference>
<evidence type="ECO:0000256" key="5">
    <source>
        <dbReference type="ARBA" id="ARBA00022692"/>
    </source>
</evidence>
<keyword evidence="5 10" id="KW-0812">Transmembrane</keyword>
<evidence type="ECO:0000313" key="11">
    <source>
        <dbReference type="EMBL" id="KAK4470052.1"/>
    </source>
</evidence>
<evidence type="ECO:0000256" key="1">
    <source>
        <dbReference type="ARBA" id="ARBA00002620"/>
    </source>
</evidence>
<comment type="subcellular location">
    <subcellularLocation>
        <location evidence="4">Golgi apparatus</location>
    </subcellularLocation>
    <subcellularLocation>
        <location evidence="2">Membrane</location>
        <topology evidence="2">Single-pass membrane protein</topology>
    </subcellularLocation>
    <subcellularLocation>
        <location evidence="3">Mitochondrion</location>
    </subcellularLocation>
</comment>
<accession>A0AAE2D3Q1</accession>
<comment type="function">
    <text evidence="1">General regulator of phagocytosis. Required to uptake Gram negative bacterium by macrophages.</text>
</comment>
<keyword evidence="12" id="KW-1185">Reference proteome</keyword>
<evidence type="ECO:0000256" key="7">
    <source>
        <dbReference type="ARBA" id="ARBA00023034"/>
    </source>
</evidence>
<dbReference type="GO" id="GO:0005739">
    <property type="term" value="C:mitochondrion"/>
    <property type="evidence" value="ECO:0007669"/>
    <property type="project" value="UniProtKB-SubCell"/>
</dbReference>
<evidence type="ECO:0000313" key="12">
    <source>
        <dbReference type="Proteomes" id="UP001292079"/>
    </source>
</evidence>
<dbReference type="GO" id="GO:0005794">
    <property type="term" value="C:Golgi apparatus"/>
    <property type="evidence" value="ECO:0007669"/>
    <property type="project" value="UniProtKB-SubCell"/>
</dbReference>
<name>A0AAE2D3Q1_SCHME</name>
<feature type="transmembrane region" description="Helical" evidence="10">
    <location>
        <begin position="12"/>
        <end position="32"/>
    </location>
</feature>
<dbReference type="PANTHER" id="PTHR21425">
    <property type="entry name" value="NICE-3"/>
    <property type="match status" value="1"/>
</dbReference>
<evidence type="ECO:0000256" key="3">
    <source>
        <dbReference type="ARBA" id="ARBA00004173"/>
    </source>
</evidence>
<reference evidence="11" key="1">
    <citation type="submission" date="2022-04" db="EMBL/GenBank/DDBJ databases">
        <authorList>
            <person name="Xu L."/>
            <person name="Lv Z."/>
        </authorList>
    </citation>
    <scope>NUCLEOTIDE SEQUENCE</scope>
    <source>
        <strain evidence="11">LV_2022a</strain>
    </source>
</reference>
<keyword evidence="9 10" id="KW-0472">Membrane</keyword>
<evidence type="ECO:0000256" key="8">
    <source>
        <dbReference type="ARBA" id="ARBA00023128"/>
    </source>
</evidence>
<evidence type="ECO:0000256" key="6">
    <source>
        <dbReference type="ARBA" id="ARBA00022989"/>
    </source>
</evidence>
<proteinExistence type="predicted"/>
<dbReference type="EMBL" id="JALJAT010000004">
    <property type="protein sequence ID" value="KAK4470052.1"/>
    <property type="molecule type" value="Genomic_DNA"/>
</dbReference>
<dbReference type="GO" id="GO:0016020">
    <property type="term" value="C:membrane"/>
    <property type="evidence" value="ECO:0007669"/>
    <property type="project" value="UniProtKB-SubCell"/>
</dbReference>
<keyword evidence="7" id="KW-0333">Golgi apparatus</keyword>
<evidence type="ECO:0000256" key="2">
    <source>
        <dbReference type="ARBA" id="ARBA00004167"/>
    </source>
</evidence>
<protein>
    <submittedName>
        <fullName evidence="11">Uncharacterized protein</fullName>
    </submittedName>
</protein>
<evidence type="ECO:0000256" key="4">
    <source>
        <dbReference type="ARBA" id="ARBA00004555"/>
    </source>
</evidence>
<gene>
    <name evidence="11" type="ORF">MN116_005667</name>
</gene>